<keyword evidence="2" id="KW-1133">Transmembrane helix</keyword>
<reference evidence="3" key="1">
    <citation type="submission" date="2020-04" db="EMBL/GenBank/DDBJ databases">
        <authorList>
            <person name="Zhang T."/>
        </authorList>
    </citation>
    <scope>NUCLEOTIDE SEQUENCE</scope>
    <source>
        <strain evidence="3">HKST-UBA01</strain>
    </source>
</reference>
<accession>A0A956M040</accession>
<evidence type="ECO:0000256" key="2">
    <source>
        <dbReference type="SAM" id="Phobius"/>
    </source>
</evidence>
<organism evidence="3 4">
    <name type="scientific">Eiseniibacteriota bacterium</name>
    <dbReference type="NCBI Taxonomy" id="2212470"/>
    <lineage>
        <taxon>Bacteria</taxon>
        <taxon>Candidatus Eiseniibacteriota</taxon>
    </lineage>
</organism>
<dbReference type="Gene3D" id="1.25.40.10">
    <property type="entry name" value="Tetratricopeptide repeat domain"/>
    <property type="match status" value="1"/>
</dbReference>
<dbReference type="EMBL" id="JAGQHR010000365">
    <property type="protein sequence ID" value="MCA9728373.1"/>
    <property type="molecule type" value="Genomic_DNA"/>
</dbReference>
<evidence type="ECO:0000256" key="1">
    <source>
        <dbReference type="PROSITE-ProRule" id="PRU00339"/>
    </source>
</evidence>
<keyword evidence="1" id="KW-0802">TPR repeat</keyword>
<gene>
    <name evidence="3" type="ORF">KC729_11865</name>
</gene>
<evidence type="ECO:0000313" key="3">
    <source>
        <dbReference type="EMBL" id="MCA9728373.1"/>
    </source>
</evidence>
<proteinExistence type="predicted"/>
<dbReference type="SUPFAM" id="SSF48452">
    <property type="entry name" value="TPR-like"/>
    <property type="match status" value="1"/>
</dbReference>
<sequence>MLSIIVAAAFGLLVGMIWALSGLWGGWIVGFILFTLLFVGSIFLISRFIGKRVEPPFLQAQKQLQAGQTQLALKTLEGLLPLARWQILLRSQIESQIGTIYYGMGDEAKALEHLKHANPRIPEAFLLLGAMHYRAGRHDDSRKVMEAAIRLNRKNALLANAYAYFLAEKGDRSAAIEQLQKYLKADDSDKPTADNLSRLQNGKKMSMKSFGLPWYSLKVEKLPGSMRAAGVPHPGIHGRRRYR</sequence>
<reference evidence="3" key="2">
    <citation type="journal article" date="2021" name="Microbiome">
        <title>Successional dynamics and alternative stable states in a saline activated sludge microbial community over 9 years.</title>
        <authorList>
            <person name="Wang Y."/>
            <person name="Ye J."/>
            <person name="Ju F."/>
            <person name="Liu L."/>
            <person name="Boyd J.A."/>
            <person name="Deng Y."/>
            <person name="Parks D.H."/>
            <person name="Jiang X."/>
            <person name="Yin X."/>
            <person name="Woodcroft B.J."/>
            <person name="Tyson G.W."/>
            <person name="Hugenholtz P."/>
            <person name="Polz M.F."/>
            <person name="Zhang T."/>
        </authorList>
    </citation>
    <scope>NUCLEOTIDE SEQUENCE</scope>
    <source>
        <strain evidence="3">HKST-UBA01</strain>
    </source>
</reference>
<dbReference type="InterPro" id="IPR011990">
    <property type="entry name" value="TPR-like_helical_dom_sf"/>
</dbReference>
<keyword evidence="2" id="KW-0812">Transmembrane</keyword>
<dbReference type="PROSITE" id="PS50005">
    <property type="entry name" value="TPR"/>
    <property type="match status" value="1"/>
</dbReference>
<dbReference type="AlphaFoldDB" id="A0A956M040"/>
<name>A0A956M040_UNCEI</name>
<evidence type="ECO:0008006" key="5">
    <source>
        <dbReference type="Google" id="ProtNLM"/>
    </source>
</evidence>
<feature type="transmembrane region" description="Helical" evidence="2">
    <location>
        <begin position="29"/>
        <end position="49"/>
    </location>
</feature>
<evidence type="ECO:0000313" key="4">
    <source>
        <dbReference type="Proteomes" id="UP000697710"/>
    </source>
</evidence>
<feature type="repeat" description="TPR" evidence="1">
    <location>
        <begin position="122"/>
        <end position="155"/>
    </location>
</feature>
<dbReference type="Pfam" id="PF13181">
    <property type="entry name" value="TPR_8"/>
    <property type="match status" value="1"/>
</dbReference>
<dbReference type="Proteomes" id="UP000697710">
    <property type="component" value="Unassembled WGS sequence"/>
</dbReference>
<comment type="caution">
    <text evidence="3">The sequence shown here is derived from an EMBL/GenBank/DDBJ whole genome shotgun (WGS) entry which is preliminary data.</text>
</comment>
<keyword evidence="2" id="KW-0472">Membrane</keyword>
<dbReference type="InterPro" id="IPR019734">
    <property type="entry name" value="TPR_rpt"/>
</dbReference>
<protein>
    <recommendedName>
        <fullName evidence="5">Tetratricopeptide repeat protein</fullName>
    </recommendedName>
</protein>